<dbReference type="Proteomes" id="UP000239388">
    <property type="component" value="Unassembled WGS sequence"/>
</dbReference>
<feature type="chain" id="PRO_5015393914" description="Cytochrome c domain-containing protein" evidence="6">
    <location>
        <begin position="23"/>
        <end position="479"/>
    </location>
</feature>
<dbReference type="GO" id="GO:0009055">
    <property type="term" value="F:electron transfer activity"/>
    <property type="evidence" value="ECO:0007669"/>
    <property type="project" value="InterPro"/>
</dbReference>
<dbReference type="InterPro" id="IPR010538">
    <property type="entry name" value="DHOR"/>
</dbReference>
<evidence type="ECO:0000256" key="2">
    <source>
        <dbReference type="ARBA" id="ARBA00022723"/>
    </source>
</evidence>
<evidence type="ECO:0000313" key="8">
    <source>
        <dbReference type="EMBL" id="PQO40954.1"/>
    </source>
</evidence>
<organism evidence="8 9">
    <name type="scientific">Blastopirellula marina</name>
    <dbReference type="NCBI Taxonomy" id="124"/>
    <lineage>
        <taxon>Bacteria</taxon>
        <taxon>Pseudomonadati</taxon>
        <taxon>Planctomycetota</taxon>
        <taxon>Planctomycetia</taxon>
        <taxon>Pirellulales</taxon>
        <taxon>Pirellulaceae</taxon>
        <taxon>Blastopirellula</taxon>
    </lineage>
</organism>
<keyword evidence="2 4" id="KW-0479">Metal-binding</keyword>
<dbReference type="EMBL" id="PUIB01000007">
    <property type="protein sequence ID" value="PQO40954.1"/>
    <property type="molecule type" value="Genomic_DNA"/>
</dbReference>
<sequence length="479" mass="52674">MARRTCFLGLGLVLFVLTGVQAQFDTEPDGVARGRELFLHQWQPNDPLSLNGDGLGPLFNGKGCVNCHSQGGVGGGGDRTHNAQFLAFLPEDDQFTKRMANKSLGTLSRMHPDFVDAGGRFSLGVLLHRESTNPDYAGKHADVTASLPMTTQAKTRILKLLSRRNLPKLNPLTLNLVMFHEGVQYVMAERNPPQLFGVNDIDRNVSEADLDALVRVQQGSSTGVSGRKSGRFGWRGQMKDLDLFIKGACATELGLQVHEFHQTKDPLRPDYELQGSDLSAPQVSSLIQYVRSLPRPEQVLPDGDEAKQQVAQGQQLFTAIGCAECHVTDVGKLTGVYSDFLLHDMGRLFEDPIPAEPLPEISVGANMDVVSGYHGMLRREPTPLLAIDHRHHMEYRTPPLWGVADSAPYMHDGRAQSLRGAIEWHDGEAKTSVRRFALMTEENQFSLIQFLQTLKAPQSAEEAPPGIAATAAVSERLDR</sequence>
<proteinExistence type="predicted"/>
<dbReference type="SUPFAM" id="SSF46626">
    <property type="entry name" value="Cytochrome c"/>
    <property type="match status" value="2"/>
</dbReference>
<dbReference type="InterPro" id="IPR051395">
    <property type="entry name" value="Cytochrome_c_Peroxidase/MauG"/>
</dbReference>
<keyword evidence="6" id="KW-0732">Signal</keyword>
<dbReference type="PANTHER" id="PTHR30600">
    <property type="entry name" value="CYTOCHROME C PEROXIDASE-RELATED"/>
    <property type="match status" value="1"/>
</dbReference>
<gene>
    <name evidence="8" type="ORF">C5Y98_05080</name>
</gene>
<dbReference type="GO" id="GO:0046872">
    <property type="term" value="F:metal ion binding"/>
    <property type="evidence" value="ECO:0007669"/>
    <property type="project" value="UniProtKB-KW"/>
</dbReference>
<evidence type="ECO:0000256" key="3">
    <source>
        <dbReference type="ARBA" id="ARBA00023004"/>
    </source>
</evidence>
<evidence type="ECO:0000256" key="1">
    <source>
        <dbReference type="ARBA" id="ARBA00022617"/>
    </source>
</evidence>
<evidence type="ECO:0000259" key="7">
    <source>
        <dbReference type="PROSITE" id="PS51007"/>
    </source>
</evidence>
<evidence type="ECO:0000256" key="5">
    <source>
        <dbReference type="SAM" id="MobiDB-lite"/>
    </source>
</evidence>
<name>A0A2S8GA38_9BACT</name>
<dbReference type="Gene3D" id="1.10.760.10">
    <property type="entry name" value="Cytochrome c-like domain"/>
    <property type="match status" value="1"/>
</dbReference>
<evidence type="ECO:0000256" key="4">
    <source>
        <dbReference type="PROSITE-ProRule" id="PRU00433"/>
    </source>
</evidence>
<dbReference type="InterPro" id="IPR036909">
    <property type="entry name" value="Cyt_c-like_dom_sf"/>
</dbReference>
<accession>A0A2S8GA38</accession>
<dbReference type="AlphaFoldDB" id="A0A2S8GA38"/>
<dbReference type="PROSITE" id="PS51007">
    <property type="entry name" value="CYTC"/>
    <property type="match status" value="2"/>
</dbReference>
<keyword evidence="3 4" id="KW-0408">Iron</keyword>
<evidence type="ECO:0000313" key="9">
    <source>
        <dbReference type="Proteomes" id="UP000239388"/>
    </source>
</evidence>
<dbReference type="Pfam" id="PF06537">
    <property type="entry name" value="DHOR"/>
    <property type="match status" value="1"/>
</dbReference>
<feature type="region of interest" description="Disordered" evidence="5">
    <location>
        <begin position="459"/>
        <end position="479"/>
    </location>
</feature>
<evidence type="ECO:0000256" key="6">
    <source>
        <dbReference type="SAM" id="SignalP"/>
    </source>
</evidence>
<reference evidence="8 9" key="1">
    <citation type="submission" date="2018-02" db="EMBL/GenBank/DDBJ databases">
        <title>Comparative genomes isolates from brazilian mangrove.</title>
        <authorList>
            <person name="Araujo J.E."/>
            <person name="Taketani R.G."/>
            <person name="Silva M.C.P."/>
            <person name="Loureco M.V."/>
            <person name="Andreote F.D."/>
        </authorList>
    </citation>
    <scope>NUCLEOTIDE SEQUENCE [LARGE SCALE GENOMIC DNA]</scope>
    <source>
        <strain evidence="8 9">NAP PRIS-MGV</strain>
    </source>
</reference>
<feature type="domain" description="Cytochrome c" evidence="7">
    <location>
        <begin position="308"/>
        <end position="455"/>
    </location>
</feature>
<protein>
    <recommendedName>
        <fullName evidence="7">Cytochrome c domain-containing protein</fullName>
    </recommendedName>
</protein>
<comment type="caution">
    <text evidence="8">The sequence shown here is derived from an EMBL/GenBank/DDBJ whole genome shotgun (WGS) entry which is preliminary data.</text>
</comment>
<dbReference type="PANTHER" id="PTHR30600:SF4">
    <property type="entry name" value="CYTOCHROME C DOMAIN-CONTAINING PROTEIN"/>
    <property type="match status" value="1"/>
</dbReference>
<dbReference type="GO" id="GO:0020037">
    <property type="term" value="F:heme binding"/>
    <property type="evidence" value="ECO:0007669"/>
    <property type="project" value="InterPro"/>
</dbReference>
<dbReference type="InterPro" id="IPR009056">
    <property type="entry name" value="Cyt_c-like_dom"/>
</dbReference>
<keyword evidence="1 4" id="KW-0349">Heme</keyword>
<dbReference type="GO" id="GO:0004130">
    <property type="term" value="F:cytochrome-c peroxidase activity"/>
    <property type="evidence" value="ECO:0007669"/>
    <property type="project" value="TreeGrafter"/>
</dbReference>
<feature type="domain" description="Cytochrome c" evidence="7">
    <location>
        <begin position="29"/>
        <end position="294"/>
    </location>
</feature>
<feature type="signal peptide" evidence="6">
    <location>
        <begin position="1"/>
        <end position="22"/>
    </location>
</feature>